<dbReference type="CDD" id="cd06158">
    <property type="entry name" value="S2P-M50_like_1"/>
    <property type="match status" value="1"/>
</dbReference>
<evidence type="ECO:0000256" key="12">
    <source>
        <dbReference type="ARBA" id="ARBA00023136"/>
    </source>
</evidence>
<dbReference type="InterPro" id="IPR044537">
    <property type="entry name" value="Rip2-like"/>
</dbReference>
<evidence type="ECO:0000256" key="9">
    <source>
        <dbReference type="ARBA" id="ARBA00022833"/>
    </source>
</evidence>
<dbReference type="EMBL" id="CP024847">
    <property type="protein sequence ID" value="AUR52406.1"/>
    <property type="molecule type" value="Genomic_DNA"/>
</dbReference>
<proteinExistence type="inferred from homology"/>
<accession>A0A2I7N7G2</accession>
<dbReference type="OrthoDB" id="9800627at2"/>
<dbReference type="GO" id="GO:0046872">
    <property type="term" value="F:metal ion binding"/>
    <property type="evidence" value="ECO:0007669"/>
    <property type="project" value="UniProtKB-KW"/>
</dbReference>
<dbReference type="PANTHER" id="PTHR35864:SF1">
    <property type="entry name" value="ZINC METALLOPROTEASE YWHC-RELATED"/>
    <property type="match status" value="1"/>
</dbReference>
<comment type="similarity">
    <text evidence="3">Belongs to the peptidase M50B family.</text>
</comment>
<dbReference type="AlphaFoldDB" id="A0A2I7N7G2"/>
<dbReference type="GO" id="GO:0006508">
    <property type="term" value="P:proteolysis"/>
    <property type="evidence" value="ECO:0007669"/>
    <property type="project" value="UniProtKB-KW"/>
</dbReference>
<evidence type="ECO:0000256" key="10">
    <source>
        <dbReference type="ARBA" id="ARBA00022989"/>
    </source>
</evidence>
<dbReference type="PANTHER" id="PTHR35864">
    <property type="entry name" value="ZINC METALLOPROTEASE MJ0611-RELATED"/>
    <property type="match status" value="1"/>
</dbReference>
<gene>
    <name evidence="15" type="ORF">CUN60_08875</name>
</gene>
<feature type="transmembrane region" description="Helical" evidence="13">
    <location>
        <begin position="185"/>
        <end position="218"/>
    </location>
</feature>
<keyword evidence="4" id="KW-1003">Cell membrane</keyword>
<evidence type="ECO:0000256" key="2">
    <source>
        <dbReference type="ARBA" id="ARBA00004651"/>
    </source>
</evidence>
<comment type="cofactor">
    <cofactor evidence="1">
        <name>Zn(2+)</name>
        <dbReference type="ChEBI" id="CHEBI:29105"/>
    </cofactor>
</comment>
<keyword evidence="10 13" id="KW-1133">Transmembrane helix</keyword>
<feature type="domain" description="Peptidase M50" evidence="14">
    <location>
        <begin position="142"/>
        <end position="195"/>
    </location>
</feature>
<keyword evidence="11" id="KW-0482">Metalloprotease</keyword>
<evidence type="ECO:0000313" key="16">
    <source>
        <dbReference type="Proteomes" id="UP000236655"/>
    </source>
</evidence>
<keyword evidence="9" id="KW-0862">Zinc</keyword>
<protein>
    <submittedName>
        <fullName evidence="15">Site-2 protease family protein</fullName>
    </submittedName>
</protein>
<evidence type="ECO:0000256" key="6">
    <source>
        <dbReference type="ARBA" id="ARBA00022692"/>
    </source>
</evidence>
<dbReference type="Pfam" id="PF02163">
    <property type="entry name" value="Peptidase_M50"/>
    <property type="match status" value="1"/>
</dbReference>
<organism evidence="15 16">
    <name type="scientific">Aquella oligotrophica</name>
    <dbReference type="NCBI Taxonomy" id="2067065"/>
    <lineage>
        <taxon>Bacteria</taxon>
        <taxon>Pseudomonadati</taxon>
        <taxon>Pseudomonadota</taxon>
        <taxon>Betaproteobacteria</taxon>
        <taxon>Neisseriales</taxon>
        <taxon>Neisseriaceae</taxon>
        <taxon>Aquella</taxon>
    </lineage>
</organism>
<sequence length="219" mass="23797">MSGLSVIQTVAVYIIPLIFAITLHEAAHAYVAHKHGDNTAKLYGRLSINPMHHIDPIGTVVFPLISIVLGSMAGGIGFIFGWAKPVPINFSKLHNPKKDLRWIALAGPAANLAMALIWALILKLSMYAGGYFGIPLNLMAQAGIGINISLFILNLLPILPLDGGRIVFSLLPDKQAISYAKTEQYGMWILIILILFGGLNFIISPLYNFLVTIILSLLN</sequence>
<evidence type="ECO:0000313" key="15">
    <source>
        <dbReference type="EMBL" id="AUR52406.1"/>
    </source>
</evidence>
<feature type="transmembrane region" description="Helical" evidence="13">
    <location>
        <begin position="102"/>
        <end position="122"/>
    </location>
</feature>
<evidence type="ECO:0000256" key="11">
    <source>
        <dbReference type="ARBA" id="ARBA00023049"/>
    </source>
</evidence>
<dbReference type="GO" id="GO:0008237">
    <property type="term" value="F:metallopeptidase activity"/>
    <property type="evidence" value="ECO:0007669"/>
    <property type="project" value="UniProtKB-KW"/>
</dbReference>
<keyword evidence="12 13" id="KW-0472">Membrane</keyword>
<dbReference type="KEGG" id="nba:CUN60_08875"/>
<keyword evidence="5 15" id="KW-0645">Protease</keyword>
<feature type="transmembrane region" description="Helical" evidence="13">
    <location>
        <begin position="134"/>
        <end position="159"/>
    </location>
</feature>
<evidence type="ECO:0000256" key="3">
    <source>
        <dbReference type="ARBA" id="ARBA00007931"/>
    </source>
</evidence>
<reference evidence="16" key="1">
    <citation type="submission" date="2017-11" db="EMBL/GenBank/DDBJ databases">
        <authorList>
            <person name="Chan K.G."/>
            <person name="Lee L.S."/>
        </authorList>
    </citation>
    <scope>NUCLEOTIDE SEQUENCE [LARGE SCALE GENOMIC DNA]</scope>
    <source>
        <strain evidence="16">DSM 100970</strain>
    </source>
</reference>
<keyword evidence="8" id="KW-0378">Hydrolase</keyword>
<dbReference type="Proteomes" id="UP000236655">
    <property type="component" value="Chromosome"/>
</dbReference>
<feature type="transmembrane region" description="Helical" evidence="13">
    <location>
        <begin position="60"/>
        <end position="82"/>
    </location>
</feature>
<evidence type="ECO:0000259" key="14">
    <source>
        <dbReference type="Pfam" id="PF02163"/>
    </source>
</evidence>
<dbReference type="InterPro" id="IPR008915">
    <property type="entry name" value="Peptidase_M50"/>
</dbReference>
<dbReference type="RefSeq" id="WP_102951699.1">
    <property type="nucleotide sequence ID" value="NZ_CP024847.1"/>
</dbReference>
<evidence type="ECO:0000256" key="1">
    <source>
        <dbReference type="ARBA" id="ARBA00001947"/>
    </source>
</evidence>
<evidence type="ECO:0000256" key="5">
    <source>
        <dbReference type="ARBA" id="ARBA00022670"/>
    </source>
</evidence>
<evidence type="ECO:0000256" key="4">
    <source>
        <dbReference type="ARBA" id="ARBA00022475"/>
    </source>
</evidence>
<evidence type="ECO:0000256" key="7">
    <source>
        <dbReference type="ARBA" id="ARBA00022723"/>
    </source>
</evidence>
<keyword evidence="6 13" id="KW-0812">Transmembrane</keyword>
<evidence type="ECO:0000256" key="8">
    <source>
        <dbReference type="ARBA" id="ARBA00022801"/>
    </source>
</evidence>
<evidence type="ECO:0000256" key="13">
    <source>
        <dbReference type="SAM" id="Phobius"/>
    </source>
</evidence>
<feature type="transmembrane region" description="Helical" evidence="13">
    <location>
        <begin position="6"/>
        <end position="24"/>
    </location>
</feature>
<keyword evidence="7" id="KW-0479">Metal-binding</keyword>
<dbReference type="InterPro" id="IPR052348">
    <property type="entry name" value="Metallopeptidase_M50B"/>
</dbReference>
<comment type="subcellular location">
    <subcellularLocation>
        <location evidence="2">Cell membrane</location>
        <topology evidence="2">Multi-pass membrane protein</topology>
    </subcellularLocation>
</comment>
<dbReference type="GO" id="GO:0005886">
    <property type="term" value="C:plasma membrane"/>
    <property type="evidence" value="ECO:0007669"/>
    <property type="project" value="UniProtKB-SubCell"/>
</dbReference>
<name>A0A2I7N7G2_9NEIS</name>
<keyword evidence="16" id="KW-1185">Reference proteome</keyword>